<dbReference type="EMBL" id="JABXXO010000001">
    <property type="protein sequence ID" value="KAF7784062.1"/>
    <property type="molecule type" value="Genomic_DNA"/>
</dbReference>
<dbReference type="AlphaFoldDB" id="A0A8H7KKV4"/>
<name>A0A8H7KKV4_AGABI</name>
<reference evidence="2 3" key="1">
    <citation type="journal article" name="Sci. Rep.">
        <title>Telomere-to-telomere assembled and centromere annotated genomes of the two main subspecies of the button mushroom Agaricus bisporus reveal especially polymorphic chromosome ends.</title>
        <authorList>
            <person name="Sonnenberg A.S.M."/>
            <person name="Sedaghat-Telgerd N."/>
            <person name="Lavrijssen B."/>
            <person name="Ohm R.A."/>
            <person name="Hendrickx P.M."/>
            <person name="Scholtmeijer K."/>
            <person name="Baars J.J.P."/>
            <person name="van Peer A."/>
        </authorList>
    </citation>
    <scope>NUCLEOTIDE SEQUENCE [LARGE SCALE GENOMIC DNA]</scope>
    <source>
        <strain evidence="2 3">H119_p4</strain>
    </source>
</reference>
<feature type="region of interest" description="Disordered" evidence="1">
    <location>
        <begin position="366"/>
        <end position="400"/>
    </location>
</feature>
<dbReference type="Proteomes" id="UP000629468">
    <property type="component" value="Unassembled WGS sequence"/>
</dbReference>
<proteinExistence type="predicted"/>
<feature type="compositionally biased region" description="Low complexity" evidence="1">
    <location>
        <begin position="390"/>
        <end position="400"/>
    </location>
</feature>
<feature type="compositionally biased region" description="Low complexity" evidence="1">
    <location>
        <begin position="511"/>
        <end position="520"/>
    </location>
</feature>
<accession>A0A8H7KKV4</accession>
<evidence type="ECO:0000256" key="1">
    <source>
        <dbReference type="SAM" id="MobiDB-lite"/>
    </source>
</evidence>
<organism evidence="2 3">
    <name type="scientific">Agaricus bisporus var. burnettii</name>
    <dbReference type="NCBI Taxonomy" id="192524"/>
    <lineage>
        <taxon>Eukaryota</taxon>
        <taxon>Fungi</taxon>
        <taxon>Dikarya</taxon>
        <taxon>Basidiomycota</taxon>
        <taxon>Agaricomycotina</taxon>
        <taxon>Agaricomycetes</taxon>
        <taxon>Agaricomycetidae</taxon>
        <taxon>Agaricales</taxon>
        <taxon>Agaricineae</taxon>
        <taxon>Agaricaceae</taxon>
        <taxon>Agaricus</taxon>
    </lineage>
</organism>
<evidence type="ECO:0000313" key="3">
    <source>
        <dbReference type="Proteomes" id="UP000629468"/>
    </source>
</evidence>
<comment type="caution">
    <text evidence="2">The sequence shown here is derived from an EMBL/GenBank/DDBJ whole genome shotgun (WGS) entry which is preliminary data.</text>
</comment>
<protein>
    <submittedName>
        <fullName evidence="2">Uncharacterized protein</fullName>
    </submittedName>
</protein>
<feature type="region of interest" description="Disordered" evidence="1">
    <location>
        <begin position="110"/>
        <end position="132"/>
    </location>
</feature>
<sequence>MAQIDFPYGKKRNWELDTADVDIGLKPVAESGVIAQTLRQSREKWMLRTFPKFTTRVRNAKAPEAPPPHTIMPRGRCDLVIGPHRYRDTLFYEVHYMQSSSAIPAVQAPLTSTTSASPPSAPSVSTAATAPSDDQQLAQLKLALGGGTEYTISADLVARIHYEASVNPIFATKFRLAVEPNATQEQIRNFAFALPHLPGVTVSGAPTSLTLSTEQQQQVRLPPVREWDVVMEFNETPNERWLIPRGTLASCSRLVNKGASMLPEASLTLRLPLPDIQATNTSAEESKVSEEKSSDSIPPQAIKFKLPQAPDVIYDLILRWIGGDDKNAANAAALAKIPKRHKIFLPHRIAQGALFTQLQAAQTPNYTLKPLKQGSSTVRSRRKPPKPRPTQKASAAPAPTATLAAGTLDKSAATVSSIKPGKSLKESKEVKRRRYQTSTKPAPMPIRCLVCFKTDVPLMMGGRYCRECVDAGKANIAIPQLPPRTSQSSPNFSSYGPSMNAVSTPVAAVQASQSVSASTTGPVPSPTVATPQLQTPTQNDIPPLTTHAVNTT</sequence>
<feature type="compositionally biased region" description="Polar residues" evidence="1">
    <location>
        <begin position="527"/>
        <end position="540"/>
    </location>
</feature>
<feature type="region of interest" description="Disordered" evidence="1">
    <location>
        <begin position="414"/>
        <end position="439"/>
    </location>
</feature>
<gene>
    <name evidence="2" type="ORF">Agabi119p4_227</name>
</gene>
<feature type="region of interest" description="Disordered" evidence="1">
    <location>
        <begin position="511"/>
        <end position="552"/>
    </location>
</feature>
<evidence type="ECO:0000313" key="2">
    <source>
        <dbReference type="EMBL" id="KAF7784062.1"/>
    </source>
</evidence>